<gene>
    <name evidence="1" type="ORF">BRAPAZ1V2_A07P03550.2</name>
</gene>
<sequence>MWSGALGSPIVESPNFVSIKGLASPQERWWLWLPEHALGFWCVEKPHAQRGHNKVLCSSPRCRLVAPIESASLICDLETWWGLVIPMSR</sequence>
<protein>
    <submittedName>
        <fullName evidence="1">Uncharacterized protein</fullName>
    </submittedName>
</protein>
<dbReference type="Gramene" id="A07p03550.2_BraZ1">
    <property type="protein sequence ID" value="A07p03550.2_BraZ1.CDS"/>
    <property type="gene ID" value="A07g03550.2_BraZ1"/>
</dbReference>
<organism evidence="1 2">
    <name type="scientific">Brassica campestris</name>
    <name type="common">Field mustard</name>
    <dbReference type="NCBI Taxonomy" id="3711"/>
    <lineage>
        <taxon>Eukaryota</taxon>
        <taxon>Viridiplantae</taxon>
        <taxon>Streptophyta</taxon>
        <taxon>Embryophyta</taxon>
        <taxon>Tracheophyta</taxon>
        <taxon>Spermatophyta</taxon>
        <taxon>Magnoliopsida</taxon>
        <taxon>eudicotyledons</taxon>
        <taxon>Gunneridae</taxon>
        <taxon>Pentapetalae</taxon>
        <taxon>rosids</taxon>
        <taxon>malvids</taxon>
        <taxon>Brassicales</taxon>
        <taxon>Brassicaceae</taxon>
        <taxon>Brassiceae</taxon>
        <taxon>Brassica</taxon>
    </lineage>
</organism>
<reference evidence="1 2" key="1">
    <citation type="submission" date="2021-07" db="EMBL/GenBank/DDBJ databases">
        <authorList>
            <consortium name="Genoscope - CEA"/>
            <person name="William W."/>
        </authorList>
    </citation>
    <scope>NUCLEOTIDE SEQUENCE [LARGE SCALE GENOMIC DNA]</scope>
</reference>
<dbReference type="AlphaFoldDB" id="A0A8D9HN35"/>
<proteinExistence type="predicted"/>
<accession>A0A8D9HN35</accession>
<evidence type="ECO:0000313" key="1">
    <source>
        <dbReference type="EMBL" id="CAG7900711.1"/>
    </source>
</evidence>
<name>A0A8D9HN35_BRACM</name>
<dbReference type="Proteomes" id="UP000694005">
    <property type="component" value="Chromosome A07"/>
</dbReference>
<dbReference type="EMBL" id="LS974623">
    <property type="protein sequence ID" value="CAG7900711.1"/>
    <property type="molecule type" value="Genomic_DNA"/>
</dbReference>
<evidence type="ECO:0000313" key="2">
    <source>
        <dbReference type="Proteomes" id="UP000694005"/>
    </source>
</evidence>